<evidence type="ECO:0000313" key="6">
    <source>
        <dbReference type="EMBL" id="RRJ87511.1"/>
    </source>
</evidence>
<dbReference type="InterPro" id="IPR017813">
    <property type="entry name" value="Mycothiol_AcTrfase"/>
</dbReference>
<accession>A0A3P3VXJ5</accession>
<keyword evidence="2 4" id="KW-0677">Repeat</keyword>
<dbReference type="EC" id="2.3.1.189" evidence="4"/>
<dbReference type="OrthoDB" id="3208058at2"/>
<proteinExistence type="inferred from homology"/>
<evidence type="ECO:0000256" key="3">
    <source>
        <dbReference type="ARBA" id="ARBA00023315"/>
    </source>
</evidence>
<evidence type="ECO:0000259" key="5">
    <source>
        <dbReference type="PROSITE" id="PS51186"/>
    </source>
</evidence>
<dbReference type="AlphaFoldDB" id="A0A3P3VXJ5"/>
<feature type="binding site" evidence="4">
    <location>
        <begin position="237"/>
        <end position="243"/>
    </location>
    <ligand>
        <name>acetyl-CoA</name>
        <dbReference type="ChEBI" id="CHEBI:57288"/>
        <label>2</label>
    </ligand>
</feature>
<keyword evidence="1 4" id="KW-0808">Transferase</keyword>
<reference evidence="6 7" key="1">
    <citation type="submission" date="2018-11" db="EMBL/GenBank/DDBJ databases">
        <title>YIM 102482-1 draft genome.</title>
        <authorList>
            <person name="Li G."/>
            <person name="Jiang Y."/>
        </authorList>
    </citation>
    <scope>NUCLEOTIDE SEQUENCE [LARGE SCALE GENOMIC DNA]</scope>
    <source>
        <strain evidence="6 7">YIM 102482-1</strain>
    </source>
</reference>
<sequence length="292" mass="31755">MTPSLTPIRGDELGAALGAFSEAVTTVDGVAPFNEETLLRPEARTGFVIDGEDAPLALALGHHLDDRSFEAELAVEPDARRAGLGRALVERLVEITGEQPLSVWAHGDLPGARALADRLGFTAVRTLYVLEKPLDGELPAPQPAAGTRIRAFDPATDADAWVALNARAFADHPEQGRLQRADLDARMQQSWFRANDFLVLVDEHERLIGYNWCKVIESDAGIDEAEIYVIGIDPDAARAGHGTALMRAGMQHLRARGADSVVLYVDGGNERAVSLYRRLGFVNRAVDVQYRN</sequence>
<feature type="binding site" evidence="4">
    <location>
        <position position="174"/>
    </location>
    <ligand>
        <name>1D-myo-inositol 2-(L-cysteinylamino)-2-deoxy-alpha-D-glucopyranoside</name>
        <dbReference type="ChEBI" id="CHEBI:58887"/>
    </ligand>
</feature>
<dbReference type="RefSeq" id="WP_124970431.1">
    <property type="nucleotide sequence ID" value="NZ_RQVS01000004.1"/>
</dbReference>
<feature type="domain" description="N-acetyltransferase" evidence="5">
    <location>
        <begin position="147"/>
        <end position="292"/>
    </location>
</feature>
<dbReference type="Pfam" id="PF00583">
    <property type="entry name" value="Acetyltransf_1"/>
    <property type="match status" value="2"/>
</dbReference>
<dbReference type="PANTHER" id="PTHR43877">
    <property type="entry name" value="AMINOALKYLPHOSPHONATE N-ACETYLTRANSFERASE-RELATED-RELATED"/>
    <property type="match status" value="1"/>
</dbReference>
<keyword evidence="3 4" id="KW-0012">Acyltransferase</keyword>
<dbReference type="CDD" id="cd04301">
    <property type="entry name" value="NAT_SF"/>
    <property type="match status" value="2"/>
</dbReference>
<comment type="subunit">
    <text evidence="4">Monomer.</text>
</comment>
<feature type="binding site" evidence="4">
    <location>
        <position position="214"/>
    </location>
    <ligand>
        <name>1D-myo-inositol 2-(L-cysteinylamino)-2-deoxy-alpha-D-glucopyranoside</name>
        <dbReference type="ChEBI" id="CHEBI:58887"/>
    </ligand>
</feature>
<evidence type="ECO:0000256" key="2">
    <source>
        <dbReference type="ARBA" id="ARBA00022737"/>
    </source>
</evidence>
<comment type="function">
    <text evidence="4">Catalyzes the transfer of acetyl from acetyl-CoA to desacetylmycothiol (Cys-GlcN-Ins) to form mycothiol.</text>
</comment>
<dbReference type="InterPro" id="IPR016181">
    <property type="entry name" value="Acyl_CoA_acyltransferase"/>
</dbReference>
<dbReference type="InterPro" id="IPR000182">
    <property type="entry name" value="GNAT_dom"/>
</dbReference>
<evidence type="ECO:0000256" key="4">
    <source>
        <dbReference type="HAMAP-Rule" id="MF_01698"/>
    </source>
</evidence>
<comment type="caution">
    <text evidence="4">Lacks conserved residue(s) required for the propagation of feature annotation.</text>
</comment>
<protein>
    <recommendedName>
        <fullName evidence="4">Mycothiol acetyltransferase</fullName>
        <shortName evidence="4">MSH acetyltransferase</shortName>
        <ecNumber evidence="4">2.3.1.189</ecNumber>
    </recommendedName>
    <alternativeName>
        <fullName evidence="4">Mycothiol synthase</fullName>
    </alternativeName>
</protein>
<dbReference type="HAMAP" id="MF_01698">
    <property type="entry name" value="MshD"/>
    <property type="match status" value="1"/>
</dbReference>
<comment type="caution">
    <text evidence="6">The sequence shown here is derived from an EMBL/GenBank/DDBJ whole genome shotgun (WGS) entry which is preliminary data.</text>
</comment>
<feature type="binding site" evidence="4">
    <location>
        <begin position="73"/>
        <end position="75"/>
    </location>
    <ligand>
        <name>acetyl-CoA</name>
        <dbReference type="ChEBI" id="CHEBI:57288"/>
        <label>1</label>
    </ligand>
</feature>
<dbReference type="PIRSF" id="PIRSF021524">
    <property type="entry name" value="MSH_acetyltransferase"/>
    <property type="match status" value="1"/>
</dbReference>
<dbReference type="GO" id="GO:0010125">
    <property type="term" value="P:mycothiol biosynthetic process"/>
    <property type="evidence" value="ECO:0007669"/>
    <property type="project" value="UniProtKB-UniRule"/>
</dbReference>
<dbReference type="Proteomes" id="UP000274391">
    <property type="component" value="Unassembled WGS sequence"/>
</dbReference>
<gene>
    <name evidence="4 6" type="primary">mshD</name>
    <name evidence="6" type="ORF">EG850_04205</name>
</gene>
<evidence type="ECO:0000313" key="7">
    <source>
        <dbReference type="Proteomes" id="UP000274391"/>
    </source>
</evidence>
<organism evidence="6 7">
    <name type="scientific">Gulosibacter macacae</name>
    <dbReference type="NCBI Taxonomy" id="2488791"/>
    <lineage>
        <taxon>Bacteria</taxon>
        <taxon>Bacillati</taxon>
        <taxon>Actinomycetota</taxon>
        <taxon>Actinomycetes</taxon>
        <taxon>Micrococcales</taxon>
        <taxon>Microbacteriaceae</taxon>
        <taxon>Gulosibacter</taxon>
    </lineage>
</organism>
<dbReference type="InterPro" id="IPR050832">
    <property type="entry name" value="Bact_Acetyltransf"/>
</dbReference>
<comment type="catalytic activity">
    <reaction evidence="4">
        <text>1D-myo-inositol 2-(L-cysteinylamino)-2-deoxy-alpha-D-glucopyranoside + acetyl-CoA = mycothiol + CoA + H(+)</text>
        <dbReference type="Rhea" id="RHEA:26172"/>
        <dbReference type="ChEBI" id="CHEBI:15378"/>
        <dbReference type="ChEBI" id="CHEBI:16768"/>
        <dbReference type="ChEBI" id="CHEBI:57287"/>
        <dbReference type="ChEBI" id="CHEBI:57288"/>
        <dbReference type="ChEBI" id="CHEBI:58887"/>
        <dbReference type="EC" id="2.3.1.189"/>
    </reaction>
</comment>
<name>A0A3P3VXJ5_9MICO</name>
<feature type="binding site" evidence="4">
    <location>
        <position position="264"/>
    </location>
    <ligand>
        <name>1D-myo-inositol 2-(L-cysteinylamino)-2-deoxy-alpha-D-glucopyranoside</name>
        <dbReference type="ChEBI" id="CHEBI:58887"/>
    </ligand>
</feature>
<feature type="binding site" evidence="4">
    <location>
        <position position="35"/>
    </location>
    <ligand>
        <name>1D-myo-inositol 2-(L-cysteinylamino)-2-deoxy-alpha-D-glucopyranoside</name>
        <dbReference type="ChEBI" id="CHEBI:58887"/>
    </ligand>
</feature>
<dbReference type="GO" id="GO:0035447">
    <property type="term" value="F:mycothiol synthase activity"/>
    <property type="evidence" value="ECO:0007669"/>
    <property type="project" value="UniProtKB-UniRule"/>
</dbReference>
<dbReference type="Gene3D" id="3.40.630.30">
    <property type="match status" value="1"/>
</dbReference>
<comment type="similarity">
    <text evidence="4">Belongs to the acetyltransferase family. MshD subfamily.</text>
</comment>
<feature type="domain" description="N-acetyltransferase" evidence="5">
    <location>
        <begin position="1"/>
        <end position="135"/>
    </location>
</feature>
<dbReference type="SUPFAM" id="SSF55729">
    <property type="entry name" value="Acyl-CoA N-acyltransferases (Nat)"/>
    <property type="match status" value="2"/>
</dbReference>
<dbReference type="PROSITE" id="PS51186">
    <property type="entry name" value="GNAT"/>
    <property type="match status" value="2"/>
</dbReference>
<dbReference type="NCBIfam" id="TIGR03448">
    <property type="entry name" value="mycothiol_MshD"/>
    <property type="match status" value="1"/>
</dbReference>
<keyword evidence="7" id="KW-1185">Reference proteome</keyword>
<feature type="binding site" evidence="4">
    <location>
        <position position="226"/>
    </location>
    <ligand>
        <name>1D-myo-inositol 2-(L-cysteinylamino)-2-deoxy-alpha-D-glucopyranoside</name>
        <dbReference type="ChEBI" id="CHEBI:58887"/>
    </ligand>
</feature>
<feature type="binding site" evidence="4">
    <location>
        <begin position="230"/>
        <end position="232"/>
    </location>
    <ligand>
        <name>acetyl-CoA</name>
        <dbReference type="ChEBI" id="CHEBI:57288"/>
        <label>2</label>
    </ligand>
</feature>
<dbReference type="EMBL" id="RQVS01000004">
    <property type="protein sequence ID" value="RRJ87511.1"/>
    <property type="molecule type" value="Genomic_DNA"/>
</dbReference>
<evidence type="ECO:0000256" key="1">
    <source>
        <dbReference type="ARBA" id="ARBA00022679"/>
    </source>
</evidence>